<evidence type="ECO:0000313" key="6">
    <source>
        <dbReference type="EMBL" id="KAK0647086.1"/>
    </source>
</evidence>
<organism evidence="6 7">
    <name type="scientific">Cercophora newfieldiana</name>
    <dbReference type="NCBI Taxonomy" id="92897"/>
    <lineage>
        <taxon>Eukaryota</taxon>
        <taxon>Fungi</taxon>
        <taxon>Dikarya</taxon>
        <taxon>Ascomycota</taxon>
        <taxon>Pezizomycotina</taxon>
        <taxon>Sordariomycetes</taxon>
        <taxon>Sordariomycetidae</taxon>
        <taxon>Sordariales</taxon>
        <taxon>Lasiosphaeriaceae</taxon>
        <taxon>Cercophora</taxon>
    </lineage>
</organism>
<name>A0AA39Y6R5_9PEZI</name>
<feature type="region of interest" description="Disordered" evidence="5">
    <location>
        <begin position="645"/>
        <end position="674"/>
    </location>
</feature>
<feature type="repeat" description="ANK" evidence="3">
    <location>
        <begin position="410"/>
        <end position="442"/>
    </location>
</feature>
<feature type="repeat" description="ANK" evidence="3">
    <location>
        <begin position="444"/>
        <end position="476"/>
    </location>
</feature>
<sequence length="674" mass="74388">MLEKGGSTLRRIEDMVDNLTVVKDDRDTAASSEIFGEMGKRRKIRWLRYAPKVAKLRKELGHTRSNICQLLISQNIFLSADISYSVEYSQTEIASQISSLSTSIEASHNKMLSQLEDRLQSMEKRMLAIGTRHRETRAGPGPGTTTSLDGMQQVLSQSHASITPGRSSQCKTTCMCSCHRATNYAWKMTLLRSVVGVVAVAYTNWTANPCSDASCQDTRRGQAAQDLCFTYQLPDWLARTSLSVFFSSNLNGSPHMNLRMYHRREWGGHSPVDIVARGNLEEVKTSLRKGVISVYDLYGPSTYTILWIAWVSNKTVNYEVVQLLLQAGADPFQKSEFSQGMSVVSAAFERLVAEPKTSQALAKILPIQKYLEDSDFNLLHFAVLGIIHVDLEKMLRDPEHLSNINAKTGDGFTALHLAALSGNFPAAKLLIRSGADLKVRTTNKGFTPLYYAARFNHFQVAQALLNAGANVAAEDSDGVQAIHGTALFNQGDNSKIFDLLLKHGADIHARPKGSGTPLQFVITRGSPEAARFLLQNGADSNSRRRTGTPAIIQVIYSPSQRYVMAEILLEFGADVNVTDKGDESVLHALAEYGSAQMIRTFIGRGFSKVATALKDKNGKTPLNVLNARNPSKEIREAFERLLDNIDGPKRGAGDDEDDDEDEFFDAVDTPQDQK</sequence>
<keyword evidence="1" id="KW-0677">Repeat</keyword>
<feature type="compositionally biased region" description="Acidic residues" evidence="5">
    <location>
        <begin position="654"/>
        <end position="665"/>
    </location>
</feature>
<gene>
    <name evidence="6" type="ORF">B0T16DRAFT_376160</name>
</gene>
<feature type="repeat" description="ANK" evidence="3">
    <location>
        <begin position="477"/>
        <end position="512"/>
    </location>
</feature>
<evidence type="ECO:0000256" key="1">
    <source>
        <dbReference type="ARBA" id="ARBA00022737"/>
    </source>
</evidence>
<dbReference type="Gene3D" id="1.25.40.20">
    <property type="entry name" value="Ankyrin repeat-containing domain"/>
    <property type="match status" value="1"/>
</dbReference>
<keyword evidence="4" id="KW-0175">Coiled coil</keyword>
<reference evidence="6" key="1">
    <citation type="submission" date="2023-06" db="EMBL/GenBank/DDBJ databases">
        <title>Genome-scale phylogeny and comparative genomics of the fungal order Sordariales.</title>
        <authorList>
            <consortium name="Lawrence Berkeley National Laboratory"/>
            <person name="Hensen N."/>
            <person name="Bonometti L."/>
            <person name="Westerberg I."/>
            <person name="Brannstrom I.O."/>
            <person name="Guillou S."/>
            <person name="Cros-Aarteil S."/>
            <person name="Calhoun S."/>
            <person name="Haridas S."/>
            <person name="Kuo A."/>
            <person name="Mondo S."/>
            <person name="Pangilinan J."/>
            <person name="Riley R."/>
            <person name="Labutti K."/>
            <person name="Andreopoulos B."/>
            <person name="Lipzen A."/>
            <person name="Chen C."/>
            <person name="Yanf M."/>
            <person name="Daum C."/>
            <person name="Ng V."/>
            <person name="Clum A."/>
            <person name="Steindorff A."/>
            <person name="Ohm R."/>
            <person name="Martin F."/>
            <person name="Silar P."/>
            <person name="Natvig D."/>
            <person name="Lalanne C."/>
            <person name="Gautier V."/>
            <person name="Ament-Velasquez S.L."/>
            <person name="Kruys A."/>
            <person name="Hutchinson M.I."/>
            <person name="Powell A.J."/>
            <person name="Barry K."/>
            <person name="Miller A.N."/>
            <person name="Grigoriev I.V."/>
            <person name="Debuchy R."/>
            <person name="Gladieux P."/>
            <person name="Thoren M.H."/>
            <person name="Johannesson H."/>
        </authorList>
    </citation>
    <scope>NUCLEOTIDE SEQUENCE</scope>
    <source>
        <strain evidence="6">SMH2532-1</strain>
    </source>
</reference>
<feature type="coiled-coil region" evidence="4">
    <location>
        <begin position="105"/>
        <end position="132"/>
    </location>
</feature>
<dbReference type="InterPro" id="IPR002110">
    <property type="entry name" value="Ankyrin_rpt"/>
</dbReference>
<evidence type="ECO:0000313" key="7">
    <source>
        <dbReference type="Proteomes" id="UP001174936"/>
    </source>
</evidence>
<proteinExistence type="predicted"/>
<dbReference type="PROSITE" id="PS50088">
    <property type="entry name" value="ANK_REPEAT"/>
    <property type="match status" value="4"/>
</dbReference>
<dbReference type="InterPro" id="IPR050745">
    <property type="entry name" value="Multifunctional_regulatory"/>
</dbReference>
<comment type="caution">
    <text evidence="6">The sequence shown here is derived from an EMBL/GenBank/DDBJ whole genome shotgun (WGS) entry which is preliminary data.</text>
</comment>
<dbReference type="SMART" id="SM00248">
    <property type="entry name" value="ANK"/>
    <property type="match status" value="7"/>
</dbReference>
<dbReference type="Proteomes" id="UP001174936">
    <property type="component" value="Unassembled WGS sequence"/>
</dbReference>
<evidence type="ECO:0000256" key="5">
    <source>
        <dbReference type="SAM" id="MobiDB-lite"/>
    </source>
</evidence>
<keyword evidence="7" id="KW-1185">Reference proteome</keyword>
<protein>
    <submittedName>
        <fullName evidence="6">Ankyrin repeat-containing domain protein</fullName>
    </submittedName>
</protein>
<dbReference type="PROSITE" id="PS50297">
    <property type="entry name" value="ANK_REP_REGION"/>
    <property type="match status" value="3"/>
</dbReference>
<evidence type="ECO:0000256" key="2">
    <source>
        <dbReference type="ARBA" id="ARBA00023043"/>
    </source>
</evidence>
<dbReference type="PRINTS" id="PR01415">
    <property type="entry name" value="ANKYRIN"/>
</dbReference>
<evidence type="ECO:0000256" key="4">
    <source>
        <dbReference type="SAM" id="Coils"/>
    </source>
</evidence>
<dbReference type="InterPro" id="IPR036770">
    <property type="entry name" value="Ankyrin_rpt-contain_sf"/>
</dbReference>
<accession>A0AA39Y6R5</accession>
<evidence type="ECO:0000256" key="3">
    <source>
        <dbReference type="PROSITE-ProRule" id="PRU00023"/>
    </source>
</evidence>
<keyword evidence="2 3" id="KW-0040">ANK repeat</keyword>
<feature type="repeat" description="ANK" evidence="3">
    <location>
        <begin position="513"/>
        <end position="545"/>
    </location>
</feature>
<dbReference type="PANTHER" id="PTHR24189">
    <property type="entry name" value="MYOTROPHIN"/>
    <property type="match status" value="1"/>
</dbReference>
<dbReference type="Pfam" id="PF12796">
    <property type="entry name" value="Ank_2"/>
    <property type="match status" value="2"/>
</dbReference>
<dbReference type="SUPFAM" id="SSF48403">
    <property type="entry name" value="Ankyrin repeat"/>
    <property type="match status" value="1"/>
</dbReference>
<dbReference type="AlphaFoldDB" id="A0AA39Y6R5"/>
<dbReference type="EMBL" id="JAULSV010000004">
    <property type="protein sequence ID" value="KAK0647086.1"/>
    <property type="molecule type" value="Genomic_DNA"/>
</dbReference>